<evidence type="ECO:0000313" key="1">
    <source>
        <dbReference type="EMBL" id="GAK59626.1"/>
    </source>
</evidence>
<dbReference type="HOGENOM" id="CLU_2749554_0_0_0"/>
<protein>
    <submittedName>
        <fullName evidence="1">Uncharacterized protein</fullName>
    </submittedName>
</protein>
<reference evidence="1" key="1">
    <citation type="journal article" date="2015" name="PeerJ">
        <title>First genomic representation of candidate bacterial phylum KSB3 points to enhanced environmental sensing as a trigger of wastewater bulking.</title>
        <authorList>
            <person name="Sekiguchi Y."/>
            <person name="Ohashi A."/>
            <person name="Parks D.H."/>
            <person name="Yamauchi T."/>
            <person name="Tyson G.W."/>
            <person name="Hugenholtz P."/>
        </authorList>
    </citation>
    <scope>NUCLEOTIDE SEQUENCE [LARGE SCALE GENOMIC DNA]</scope>
</reference>
<evidence type="ECO:0000313" key="2">
    <source>
        <dbReference type="Proteomes" id="UP000030661"/>
    </source>
</evidence>
<keyword evidence="2" id="KW-1185">Reference proteome</keyword>
<name>A0A081C4X1_VECG1</name>
<organism evidence="1">
    <name type="scientific">Vecturithrix granuli</name>
    <dbReference type="NCBI Taxonomy" id="1499967"/>
    <lineage>
        <taxon>Bacteria</taxon>
        <taxon>Candidatus Moduliflexota</taxon>
        <taxon>Candidatus Vecturitrichia</taxon>
        <taxon>Candidatus Vecturitrichales</taxon>
        <taxon>Candidatus Vecturitrichaceae</taxon>
        <taxon>Candidatus Vecturithrix</taxon>
    </lineage>
</organism>
<dbReference type="AlphaFoldDB" id="A0A081C4X1"/>
<dbReference type="Proteomes" id="UP000030661">
    <property type="component" value="Unassembled WGS sequence"/>
</dbReference>
<proteinExistence type="predicted"/>
<sequence>MGSDVMRQRDPTRAFNRIPQPLLIRFVPDIAPEFIGFGPNLNLNPGPGTPFQELGIGGVDLRRSFFSRPQ</sequence>
<gene>
    <name evidence="1" type="ORF">U27_06611</name>
</gene>
<accession>A0A081C4X1</accession>
<dbReference type="EMBL" id="DF820470">
    <property type="protein sequence ID" value="GAK59626.1"/>
    <property type="molecule type" value="Genomic_DNA"/>
</dbReference>